<proteinExistence type="predicted"/>
<reference evidence="2" key="1">
    <citation type="journal article" date="2019" name="Int. J. Syst. Evol. Microbiol.">
        <title>The Global Catalogue of Microorganisms (GCM) 10K type strain sequencing project: providing services to taxonomists for standard genome sequencing and annotation.</title>
        <authorList>
            <consortium name="The Broad Institute Genomics Platform"/>
            <consortium name="The Broad Institute Genome Sequencing Center for Infectious Disease"/>
            <person name="Wu L."/>
            <person name="Ma J."/>
        </authorList>
    </citation>
    <scope>NUCLEOTIDE SEQUENCE [LARGE SCALE GENOMIC DNA]</scope>
    <source>
        <strain evidence="2">JCM 3338</strain>
    </source>
</reference>
<gene>
    <name evidence="1" type="ORF">ACFSHS_18475</name>
</gene>
<name>A0ABW4XFS9_9ACTN</name>
<accession>A0ABW4XFS9</accession>
<evidence type="ECO:0000313" key="2">
    <source>
        <dbReference type="Proteomes" id="UP001597402"/>
    </source>
</evidence>
<dbReference type="Proteomes" id="UP001597402">
    <property type="component" value="Unassembled WGS sequence"/>
</dbReference>
<sequence>MDTDDRHRLCENARVRGELTVQELWLRYLALGGLHDEFDVDGYLQGVLPLNTLEQDILAVALNERLDEIYRAARGPVASAMPDASGTNPSPGLIEELLDRYQSSSGATGEPD</sequence>
<dbReference type="RefSeq" id="WP_376879249.1">
    <property type="nucleotide sequence ID" value="NZ_JBHUHP010000023.1"/>
</dbReference>
<protein>
    <submittedName>
        <fullName evidence="1">Uncharacterized protein</fullName>
    </submittedName>
</protein>
<dbReference type="EMBL" id="JBHUHP010000023">
    <property type="protein sequence ID" value="MFD2093550.1"/>
    <property type="molecule type" value="Genomic_DNA"/>
</dbReference>
<organism evidence="1 2">
    <name type="scientific">Blastococcus deserti</name>
    <dbReference type="NCBI Taxonomy" id="2259033"/>
    <lineage>
        <taxon>Bacteria</taxon>
        <taxon>Bacillati</taxon>
        <taxon>Actinomycetota</taxon>
        <taxon>Actinomycetes</taxon>
        <taxon>Geodermatophilales</taxon>
        <taxon>Geodermatophilaceae</taxon>
        <taxon>Blastococcus</taxon>
    </lineage>
</organism>
<keyword evidence="2" id="KW-1185">Reference proteome</keyword>
<comment type="caution">
    <text evidence="1">The sequence shown here is derived from an EMBL/GenBank/DDBJ whole genome shotgun (WGS) entry which is preliminary data.</text>
</comment>
<evidence type="ECO:0000313" key="1">
    <source>
        <dbReference type="EMBL" id="MFD2093550.1"/>
    </source>
</evidence>